<keyword evidence="2" id="KW-1185">Reference proteome</keyword>
<dbReference type="Gene3D" id="1.10.30.50">
    <property type="match status" value="1"/>
</dbReference>
<gene>
    <name evidence="1" type="ORF">SAMN05421786_104250</name>
</gene>
<dbReference type="OrthoDB" id="5918473at2"/>
<evidence type="ECO:0000313" key="2">
    <source>
        <dbReference type="Proteomes" id="UP000186744"/>
    </source>
</evidence>
<dbReference type="Proteomes" id="UP000186744">
    <property type="component" value="Unassembled WGS sequence"/>
</dbReference>
<sequence length="204" mass="24380">MIYTEDELNTIKQAISEGGDIWNNKILTPLKRKIKDYYRKKGKEQCCYCKRDFENEFNMIIDIEHILPKSHLLFKDYMFEIKNLNISCKRCNMNIKKDRTDFIVDISTIKPDYHISNKYHFIHPNFDSYFEHISYNIHIIDDKKLIKYITKTEKGNYTYKYFLLDKIEIDTLSTAQGVKSNNIELNPDLPAEIKFNLESLLNQL</sequence>
<reference evidence="2" key="1">
    <citation type="submission" date="2017-01" db="EMBL/GenBank/DDBJ databases">
        <authorList>
            <person name="Varghese N."/>
            <person name="Submissions S."/>
        </authorList>
    </citation>
    <scope>NUCLEOTIDE SEQUENCE [LARGE SCALE GENOMIC DNA]</scope>
    <source>
        <strain evidence="2">DSM 18017</strain>
    </source>
</reference>
<name>A0A1N7P0C2_9FLAO</name>
<dbReference type="EMBL" id="FTOL01000004">
    <property type="protein sequence ID" value="SIT04085.1"/>
    <property type="molecule type" value="Genomic_DNA"/>
</dbReference>
<organism evidence="1 2">
    <name type="scientific">Chryseobacterium ureilyticum</name>
    <dbReference type="NCBI Taxonomy" id="373668"/>
    <lineage>
        <taxon>Bacteria</taxon>
        <taxon>Pseudomonadati</taxon>
        <taxon>Bacteroidota</taxon>
        <taxon>Flavobacteriia</taxon>
        <taxon>Flavobacteriales</taxon>
        <taxon>Weeksellaceae</taxon>
        <taxon>Chryseobacterium group</taxon>
        <taxon>Chryseobacterium</taxon>
    </lineage>
</organism>
<accession>A0A1N7P0C2</accession>
<protein>
    <recommendedName>
        <fullName evidence="3">HNH endonuclease</fullName>
    </recommendedName>
</protein>
<dbReference type="InterPro" id="IPR003615">
    <property type="entry name" value="HNH_nuc"/>
</dbReference>
<dbReference type="RefSeq" id="WP_076552495.1">
    <property type="nucleotide sequence ID" value="NZ_FTOL01000004.1"/>
</dbReference>
<proteinExistence type="predicted"/>
<dbReference type="STRING" id="373668.SAMN05421786_104250"/>
<dbReference type="CDD" id="cd00085">
    <property type="entry name" value="HNHc"/>
    <property type="match status" value="1"/>
</dbReference>
<evidence type="ECO:0008006" key="3">
    <source>
        <dbReference type="Google" id="ProtNLM"/>
    </source>
</evidence>
<dbReference type="AlphaFoldDB" id="A0A1N7P0C2"/>
<evidence type="ECO:0000313" key="1">
    <source>
        <dbReference type="EMBL" id="SIT04085.1"/>
    </source>
</evidence>